<dbReference type="EMBL" id="JBDLOU010000153">
    <property type="protein sequence ID" value="MEX3743231.1"/>
    <property type="molecule type" value="Genomic_DNA"/>
</dbReference>
<dbReference type="InterPro" id="IPR045732">
    <property type="entry name" value="DUF6086"/>
</dbReference>
<dbReference type="Pfam" id="PF19564">
    <property type="entry name" value="DUF6086"/>
    <property type="match status" value="1"/>
</dbReference>
<dbReference type="Proteomes" id="UP001558474">
    <property type="component" value="Unassembled WGS sequence"/>
</dbReference>
<gene>
    <name evidence="1" type="ORF">ABFW12_33820</name>
</gene>
<accession>A0ABV3VS10</accession>
<evidence type="ECO:0000313" key="1">
    <source>
        <dbReference type="EMBL" id="MEX3743231.1"/>
    </source>
</evidence>
<evidence type="ECO:0000313" key="2">
    <source>
        <dbReference type="Proteomes" id="UP001558474"/>
    </source>
</evidence>
<organism evidence="1 2">
    <name type="scientific">Mycolicibacterium porcinum</name>
    <dbReference type="NCBI Taxonomy" id="39693"/>
    <lineage>
        <taxon>Bacteria</taxon>
        <taxon>Bacillati</taxon>
        <taxon>Actinomycetota</taxon>
        <taxon>Actinomycetes</taxon>
        <taxon>Mycobacteriales</taxon>
        <taxon>Mycobacteriaceae</taxon>
        <taxon>Mycolicibacterium</taxon>
    </lineage>
</organism>
<protein>
    <submittedName>
        <fullName evidence="1">DUF6086 family protein</fullName>
    </submittedName>
</protein>
<comment type="caution">
    <text evidence="1">The sequence shown here is derived from an EMBL/GenBank/DDBJ whole genome shotgun (WGS) entry which is preliminary data.</text>
</comment>
<name>A0ABV3VS10_9MYCO</name>
<proteinExistence type="predicted"/>
<dbReference type="RefSeq" id="WP_368574709.1">
    <property type="nucleotide sequence ID" value="NZ_JBDLOU010000153.1"/>
</dbReference>
<reference evidence="1 2" key="1">
    <citation type="submission" date="2024-04" db="EMBL/GenBank/DDBJ databases">
        <title>Genomic Markers of Mycobacteria.</title>
        <authorList>
            <person name="Soliman M.S."/>
            <person name="Elkholy A."/>
            <person name="Soliman N.S."/>
            <person name="Abbas A."/>
            <person name="Khayrat S."/>
            <person name="Shawky S."/>
        </authorList>
    </citation>
    <scope>NUCLEOTIDE SEQUENCE [LARGE SCALE GENOMIC DNA]</scope>
    <source>
        <strain evidence="1 2">Egy-CU-AM5</strain>
    </source>
</reference>
<keyword evidence="2" id="KW-1185">Reference proteome</keyword>
<sequence length="117" mass="13128">MSFVFEVEDCTVWSPALQVGDLYVRFLAQVADLLGVPTGLSETAADYWQIDADDFEVLVKTMFEANFRSAHQVRRAMLESILAPSVVILDRIDRPLSADTSEKLAFLEKARTLSMAR</sequence>